<name>A0AAD8ESH9_DIPPU</name>
<reference evidence="3" key="1">
    <citation type="journal article" date="2023" name="IScience">
        <title>Live-bearing cockroach genome reveals convergent evolutionary mechanisms linked to viviparity in insects and beyond.</title>
        <authorList>
            <person name="Fouks B."/>
            <person name="Harrison M.C."/>
            <person name="Mikhailova A.A."/>
            <person name="Marchal E."/>
            <person name="English S."/>
            <person name="Carruthers M."/>
            <person name="Jennings E.C."/>
            <person name="Chiamaka E.L."/>
            <person name="Frigard R.A."/>
            <person name="Pippel M."/>
            <person name="Attardo G.M."/>
            <person name="Benoit J.B."/>
            <person name="Bornberg-Bauer E."/>
            <person name="Tobe S.S."/>
        </authorList>
    </citation>
    <scope>NUCLEOTIDE SEQUENCE</scope>
    <source>
        <strain evidence="3">Stay&amp;Tobe</strain>
    </source>
</reference>
<evidence type="ECO:0000256" key="1">
    <source>
        <dbReference type="SAM" id="MobiDB-lite"/>
    </source>
</evidence>
<feature type="region of interest" description="Disordered" evidence="1">
    <location>
        <begin position="74"/>
        <end position="104"/>
    </location>
</feature>
<evidence type="ECO:0000313" key="4">
    <source>
        <dbReference type="Proteomes" id="UP001233999"/>
    </source>
</evidence>
<feature type="compositionally biased region" description="Basic and acidic residues" evidence="1">
    <location>
        <begin position="83"/>
        <end position="96"/>
    </location>
</feature>
<feature type="chain" id="PRO_5042045128" evidence="2">
    <location>
        <begin position="18"/>
        <end position="314"/>
    </location>
</feature>
<dbReference type="AlphaFoldDB" id="A0AAD8ESH9"/>
<proteinExistence type="predicted"/>
<gene>
    <name evidence="3" type="ORF">L9F63_000651</name>
</gene>
<comment type="caution">
    <text evidence="3">The sequence shown here is derived from an EMBL/GenBank/DDBJ whole genome shotgun (WGS) entry which is preliminary data.</text>
</comment>
<evidence type="ECO:0000313" key="3">
    <source>
        <dbReference type="EMBL" id="KAJ9601183.1"/>
    </source>
</evidence>
<sequence length="314" mass="34574">MWMLSLQVVCLISACSAEILLPAERKVRSFSTIAEGGGSEGYGAHGTDYNEQGTVGFYGAAGQKGSRARLSNDRYAGNQQSARGDRARSGHFHNDAGARTGYNVGRAGYGDRTYGNKQQTIAGIGSQGGHRKGHHSSGFKSSYHKDEAGNKSQFYDDANDQGGHFLYDARDGIYQDRGADAYGGEYDDAAYRDQERGKQGAYGEEAGFNDRSGHQGRYSQDDFRDDKAAYDVGKSGNNYGKAGNVYYGEDELYTRPIRHRYYRPKVYYPVESYPIPYASYNQKVDDSAIRGKGKGYAEYVDYGGKGGYNDDLDY</sequence>
<evidence type="ECO:0000256" key="2">
    <source>
        <dbReference type="SAM" id="SignalP"/>
    </source>
</evidence>
<reference evidence="3" key="2">
    <citation type="submission" date="2023-05" db="EMBL/GenBank/DDBJ databases">
        <authorList>
            <person name="Fouks B."/>
        </authorList>
    </citation>
    <scope>NUCLEOTIDE SEQUENCE</scope>
    <source>
        <strain evidence="3">Stay&amp;Tobe</strain>
        <tissue evidence="3">Testes</tissue>
    </source>
</reference>
<organism evidence="3 4">
    <name type="scientific">Diploptera punctata</name>
    <name type="common">Pacific beetle cockroach</name>
    <dbReference type="NCBI Taxonomy" id="6984"/>
    <lineage>
        <taxon>Eukaryota</taxon>
        <taxon>Metazoa</taxon>
        <taxon>Ecdysozoa</taxon>
        <taxon>Arthropoda</taxon>
        <taxon>Hexapoda</taxon>
        <taxon>Insecta</taxon>
        <taxon>Pterygota</taxon>
        <taxon>Neoptera</taxon>
        <taxon>Polyneoptera</taxon>
        <taxon>Dictyoptera</taxon>
        <taxon>Blattodea</taxon>
        <taxon>Blaberoidea</taxon>
        <taxon>Blaberidae</taxon>
        <taxon>Diplopterinae</taxon>
        <taxon>Diploptera</taxon>
    </lineage>
</organism>
<dbReference type="Proteomes" id="UP001233999">
    <property type="component" value="Unassembled WGS sequence"/>
</dbReference>
<keyword evidence="2" id="KW-0732">Signal</keyword>
<keyword evidence="4" id="KW-1185">Reference proteome</keyword>
<dbReference type="Pfam" id="PF16009">
    <property type="entry name" value="DUF4779"/>
    <property type="match status" value="1"/>
</dbReference>
<feature type="signal peptide" evidence="2">
    <location>
        <begin position="1"/>
        <end position="17"/>
    </location>
</feature>
<protein>
    <submittedName>
        <fullName evidence="3">Uncharacterized protein</fullName>
    </submittedName>
</protein>
<feature type="region of interest" description="Disordered" evidence="1">
    <location>
        <begin position="121"/>
        <end position="157"/>
    </location>
</feature>
<dbReference type="EMBL" id="JASPKZ010000032">
    <property type="protein sequence ID" value="KAJ9601183.1"/>
    <property type="molecule type" value="Genomic_DNA"/>
</dbReference>
<accession>A0AAD8ESH9</accession>
<dbReference type="InterPro" id="IPR031959">
    <property type="entry name" value="DUF4779"/>
</dbReference>